<reference evidence="1 2" key="1">
    <citation type="submission" date="2018-02" db="EMBL/GenBank/DDBJ databases">
        <title>Draft genome of wild Prunus yedoensis var. nudiflora.</title>
        <authorList>
            <person name="Baek S."/>
            <person name="Kim J.-H."/>
            <person name="Choi K."/>
            <person name="Kim G.-B."/>
            <person name="Cho A."/>
            <person name="Jang H."/>
            <person name="Shin C.-H."/>
            <person name="Yu H.-J."/>
            <person name="Mun J.-H."/>
        </authorList>
    </citation>
    <scope>NUCLEOTIDE SEQUENCE [LARGE SCALE GENOMIC DNA]</scope>
    <source>
        <strain evidence="2">cv. Jeju island</strain>
        <tissue evidence="1">Leaf</tissue>
    </source>
</reference>
<dbReference type="AlphaFoldDB" id="A0A314YP47"/>
<dbReference type="Proteomes" id="UP000250321">
    <property type="component" value="Unassembled WGS sequence"/>
</dbReference>
<dbReference type="EMBL" id="PJQY01000524">
    <property type="protein sequence ID" value="PQQ10325.1"/>
    <property type="molecule type" value="Genomic_DNA"/>
</dbReference>
<name>A0A314YP47_PRUYE</name>
<accession>A0A314YP47</accession>
<evidence type="ECO:0000313" key="2">
    <source>
        <dbReference type="Proteomes" id="UP000250321"/>
    </source>
</evidence>
<gene>
    <name evidence="1" type="ORF">Pyn_03448</name>
</gene>
<keyword evidence="2" id="KW-1185">Reference proteome</keyword>
<protein>
    <submittedName>
        <fullName evidence="1">F-box/kelch-repeat protein</fullName>
    </submittedName>
</protein>
<organism evidence="1 2">
    <name type="scientific">Prunus yedoensis var. nudiflora</name>
    <dbReference type="NCBI Taxonomy" id="2094558"/>
    <lineage>
        <taxon>Eukaryota</taxon>
        <taxon>Viridiplantae</taxon>
        <taxon>Streptophyta</taxon>
        <taxon>Embryophyta</taxon>
        <taxon>Tracheophyta</taxon>
        <taxon>Spermatophyta</taxon>
        <taxon>Magnoliopsida</taxon>
        <taxon>eudicotyledons</taxon>
        <taxon>Gunneridae</taxon>
        <taxon>Pentapetalae</taxon>
        <taxon>rosids</taxon>
        <taxon>fabids</taxon>
        <taxon>Rosales</taxon>
        <taxon>Rosaceae</taxon>
        <taxon>Amygdaloideae</taxon>
        <taxon>Amygdaleae</taxon>
        <taxon>Prunus</taxon>
    </lineage>
</organism>
<comment type="caution">
    <text evidence="1">The sequence shown here is derived from an EMBL/GenBank/DDBJ whole genome shotgun (WGS) entry which is preliminary data.</text>
</comment>
<evidence type="ECO:0000313" key="1">
    <source>
        <dbReference type="EMBL" id="PQQ10325.1"/>
    </source>
</evidence>
<proteinExistence type="predicted"/>
<dbReference type="OrthoDB" id="1630793at2759"/>
<sequence>MKALHWIQARVHTGNVSFLSFDMSDEVFGKIAIPPEASAQTISHLAQGHFMVSRYRESLAYYESSREWRESVGCGCLLHVHMWVVEEYGVAKSWAKLFAICLELDLGVSTLIGCRKRGEEAVLRIRMMADDGEYRSVNPKKLGIEGQYGCYAVMDDLTQSVVLLDQPNVFTY</sequence>